<dbReference type="Gene3D" id="3.40.50.300">
    <property type="entry name" value="P-loop containing nucleotide triphosphate hydrolases"/>
    <property type="match status" value="1"/>
</dbReference>
<protein>
    <recommendedName>
        <fullName evidence="1">RNA helicase</fullName>
        <ecNumber evidence="1">3.6.4.13</ecNumber>
    </recommendedName>
</protein>
<dbReference type="GO" id="GO:0016787">
    <property type="term" value="F:hydrolase activity"/>
    <property type="evidence" value="ECO:0007669"/>
    <property type="project" value="UniProtKB-KW"/>
</dbReference>
<comment type="caution">
    <text evidence="9">The sequence shown here is derived from an EMBL/GenBank/DDBJ whole genome shotgun (WGS) entry which is preliminary data.</text>
</comment>
<evidence type="ECO:0000313" key="9">
    <source>
        <dbReference type="EMBL" id="KAJ0205761.1"/>
    </source>
</evidence>
<keyword evidence="7" id="KW-1133">Transmembrane helix</keyword>
<evidence type="ECO:0000256" key="3">
    <source>
        <dbReference type="ARBA" id="ARBA00022801"/>
    </source>
</evidence>
<dbReference type="PANTHER" id="PTHR47963:SF10">
    <property type="entry name" value="ATP-DEPENDENT RNA HELICASE DDX6_DHH1"/>
    <property type="match status" value="1"/>
</dbReference>
<keyword evidence="3" id="KW-0378">Hydrolase</keyword>
<feature type="transmembrane region" description="Helical" evidence="7">
    <location>
        <begin position="16"/>
        <end position="38"/>
    </location>
</feature>
<gene>
    <name evidence="9" type="ORF">LSAT_V11C500242080</name>
</gene>
<dbReference type="EMBL" id="NBSK02000005">
    <property type="protein sequence ID" value="KAJ0205761.1"/>
    <property type="molecule type" value="Genomic_DNA"/>
</dbReference>
<keyword evidence="7" id="KW-0472">Membrane</keyword>
<evidence type="ECO:0000256" key="6">
    <source>
        <dbReference type="ARBA" id="ARBA00047984"/>
    </source>
</evidence>
<feature type="domain" description="DEAD/DEAH-box helicase" evidence="8">
    <location>
        <begin position="109"/>
        <end position="160"/>
    </location>
</feature>
<evidence type="ECO:0000256" key="5">
    <source>
        <dbReference type="ARBA" id="ARBA00022840"/>
    </source>
</evidence>
<dbReference type="AlphaFoldDB" id="A0A9R1XAR6"/>
<organism evidence="9 10">
    <name type="scientific">Lactuca sativa</name>
    <name type="common">Garden lettuce</name>
    <dbReference type="NCBI Taxonomy" id="4236"/>
    <lineage>
        <taxon>Eukaryota</taxon>
        <taxon>Viridiplantae</taxon>
        <taxon>Streptophyta</taxon>
        <taxon>Embryophyta</taxon>
        <taxon>Tracheophyta</taxon>
        <taxon>Spermatophyta</taxon>
        <taxon>Magnoliopsida</taxon>
        <taxon>eudicotyledons</taxon>
        <taxon>Gunneridae</taxon>
        <taxon>Pentapetalae</taxon>
        <taxon>asterids</taxon>
        <taxon>campanulids</taxon>
        <taxon>Asterales</taxon>
        <taxon>Asteraceae</taxon>
        <taxon>Cichorioideae</taxon>
        <taxon>Cichorieae</taxon>
        <taxon>Lactucinae</taxon>
        <taxon>Lactuca</taxon>
    </lineage>
</organism>
<proteinExistence type="predicted"/>
<evidence type="ECO:0000259" key="8">
    <source>
        <dbReference type="Pfam" id="PF00270"/>
    </source>
</evidence>
<keyword evidence="10" id="KW-1185">Reference proteome</keyword>
<dbReference type="GO" id="GO:0003676">
    <property type="term" value="F:nucleic acid binding"/>
    <property type="evidence" value="ECO:0007669"/>
    <property type="project" value="InterPro"/>
</dbReference>
<evidence type="ECO:0000313" key="10">
    <source>
        <dbReference type="Proteomes" id="UP000235145"/>
    </source>
</evidence>
<reference evidence="9 10" key="1">
    <citation type="journal article" date="2017" name="Nat. Commun.">
        <title>Genome assembly with in vitro proximity ligation data and whole-genome triplication in lettuce.</title>
        <authorList>
            <person name="Reyes-Chin-Wo S."/>
            <person name="Wang Z."/>
            <person name="Yang X."/>
            <person name="Kozik A."/>
            <person name="Arikit S."/>
            <person name="Song C."/>
            <person name="Xia L."/>
            <person name="Froenicke L."/>
            <person name="Lavelle D.O."/>
            <person name="Truco M.J."/>
            <person name="Xia R."/>
            <person name="Zhu S."/>
            <person name="Xu C."/>
            <person name="Xu H."/>
            <person name="Xu X."/>
            <person name="Cox K."/>
            <person name="Korf I."/>
            <person name="Meyers B.C."/>
            <person name="Michelmore R.W."/>
        </authorList>
    </citation>
    <scope>NUCLEOTIDE SEQUENCE [LARGE SCALE GENOMIC DNA]</scope>
    <source>
        <strain evidence="10">cv. Salinas</strain>
        <tissue evidence="9">Seedlings</tissue>
    </source>
</reference>
<name>A0A9R1XAR6_LACSA</name>
<dbReference type="InterPro" id="IPR027417">
    <property type="entry name" value="P-loop_NTPase"/>
</dbReference>
<keyword evidence="2" id="KW-0547">Nucleotide-binding</keyword>
<comment type="catalytic activity">
    <reaction evidence="6">
        <text>ATP + H2O = ADP + phosphate + H(+)</text>
        <dbReference type="Rhea" id="RHEA:13065"/>
        <dbReference type="ChEBI" id="CHEBI:15377"/>
        <dbReference type="ChEBI" id="CHEBI:15378"/>
        <dbReference type="ChEBI" id="CHEBI:30616"/>
        <dbReference type="ChEBI" id="CHEBI:43474"/>
        <dbReference type="ChEBI" id="CHEBI:456216"/>
        <dbReference type="EC" id="3.6.4.13"/>
    </reaction>
</comment>
<dbReference type="PANTHER" id="PTHR47963">
    <property type="entry name" value="DEAD-BOX ATP-DEPENDENT RNA HELICASE 47, MITOCHONDRIAL"/>
    <property type="match status" value="1"/>
</dbReference>
<dbReference type="Proteomes" id="UP000235145">
    <property type="component" value="Unassembled WGS sequence"/>
</dbReference>
<keyword evidence="4" id="KW-0347">Helicase</keyword>
<dbReference type="InterPro" id="IPR050547">
    <property type="entry name" value="DEAD_box_RNA_helicases"/>
</dbReference>
<dbReference type="Pfam" id="PF00270">
    <property type="entry name" value="DEAD"/>
    <property type="match status" value="1"/>
</dbReference>
<dbReference type="SUPFAM" id="SSF52540">
    <property type="entry name" value="P-loop containing nucleoside triphosphate hydrolases"/>
    <property type="match status" value="1"/>
</dbReference>
<dbReference type="InterPro" id="IPR011545">
    <property type="entry name" value="DEAD/DEAH_box_helicase_dom"/>
</dbReference>
<keyword evidence="7" id="KW-0812">Transmembrane</keyword>
<evidence type="ECO:0000256" key="4">
    <source>
        <dbReference type="ARBA" id="ARBA00022806"/>
    </source>
</evidence>
<dbReference type="GO" id="GO:0005524">
    <property type="term" value="F:ATP binding"/>
    <property type="evidence" value="ECO:0007669"/>
    <property type="project" value="UniProtKB-KW"/>
</dbReference>
<dbReference type="EC" id="3.6.4.13" evidence="1"/>
<dbReference type="GO" id="GO:0003724">
    <property type="term" value="F:RNA helicase activity"/>
    <property type="evidence" value="ECO:0007669"/>
    <property type="project" value="UniProtKB-EC"/>
</dbReference>
<evidence type="ECO:0000256" key="7">
    <source>
        <dbReference type="SAM" id="Phobius"/>
    </source>
</evidence>
<evidence type="ECO:0000256" key="1">
    <source>
        <dbReference type="ARBA" id="ARBA00012552"/>
    </source>
</evidence>
<accession>A0A9R1XAR6</accession>
<evidence type="ECO:0000256" key="2">
    <source>
        <dbReference type="ARBA" id="ARBA00022741"/>
    </source>
</evidence>
<keyword evidence="5" id="KW-0067">ATP-binding</keyword>
<sequence length="216" mass="23657">MFDIVHVESEFESYCPHFFCVFLVPVFLASQIFLGFVYPLPFPPNILRFCFPPESGRLQSPTFSSSTLLSSISSAIDITITALASPPIDLAVTAKPTLQIEELGFLMPTEIQRQALPILLSGQDCILHAQTGSGKTLAYFLQIFSVINTQRSALQALIVSSPGKGKAVVVSIDPCRQYLTSEDEVGFKAIKLENMGPNEEAYALYQCTVSVVNNNI</sequence>